<evidence type="ECO:0000313" key="1">
    <source>
        <dbReference type="EMBL" id="AHI28982.1"/>
    </source>
</evidence>
<reference evidence="1 2" key="1">
    <citation type="journal article" date="2014" name="Genome Announc.">
        <title>Draft Genome Sequences of Marinobacter similis A3d10T and Marinobacter salarius R9SW1T.</title>
        <authorList>
            <person name="Ivanova E.P."/>
            <person name="Ng H.J."/>
            <person name="Webb H.K."/>
            <person name="Feng G."/>
            <person name="Oshima K."/>
            <person name="Hattori M."/>
            <person name="Ohkuma M."/>
            <person name="Sergeev A.F."/>
            <person name="Mikhailov V.V."/>
            <person name="Crawford R.J."/>
            <person name="Sawabe T."/>
        </authorList>
    </citation>
    <scope>NUCLEOTIDE SEQUENCE [LARGE SCALE GENOMIC DNA]</scope>
    <source>
        <strain evidence="1 2">A3d10</strain>
    </source>
</reference>
<dbReference type="AlphaFoldDB" id="W5YIE4"/>
<organism evidence="1 2">
    <name type="scientific">Marinobacter similis</name>
    <dbReference type="NCBI Taxonomy" id="1420916"/>
    <lineage>
        <taxon>Bacteria</taxon>
        <taxon>Pseudomonadati</taxon>
        <taxon>Pseudomonadota</taxon>
        <taxon>Gammaproteobacteria</taxon>
        <taxon>Pseudomonadales</taxon>
        <taxon>Marinobacteraceae</taxon>
        <taxon>Marinobacter</taxon>
    </lineage>
</organism>
<dbReference type="KEGG" id="msx:AU14_11245"/>
<evidence type="ECO:0000313" key="2">
    <source>
        <dbReference type="Proteomes" id="UP000061489"/>
    </source>
</evidence>
<sequence length="149" mass="16725">MLNLWLIASGEQGENLEEVLRMNSLGHNLTVLANEGEFDQCAENLEVNSRRFPHLLMYLIDDNPDAASAWLQRVKSSAEFRHVPAIVFYTQEARPDVRTLYAHGAASVIRVPVGFQGLVEIMRVIEAYWFNVTLVPKRSPVSGLTSANN</sequence>
<dbReference type="STRING" id="1420916.AU14_11245"/>
<name>W5YIE4_9GAMM</name>
<dbReference type="OrthoDB" id="6366070at2"/>
<accession>W5YIE4</accession>
<keyword evidence="2" id="KW-1185">Reference proteome</keyword>
<dbReference type="HOGENOM" id="CLU_1747453_0_0_6"/>
<protein>
    <submittedName>
        <fullName evidence="1">Chemotaxis protein CheY</fullName>
    </submittedName>
</protein>
<dbReference type="Proteomes" id="UP000061489">
    <property type="component" value="Chromosome"/>
</dbReference>
<proteinExistence type="predicted"/>
<dbReference type="EMBL" id="CP007151">
    <property type="protein sequence ID" value="AHI28982.1"/>
    <property type="molecule type" value="Genomic_DNA"/>
</dbReference>
<dbReference type="RefSeq" id="WP_052472024.1">
    <property type="nucleotide sequence ID" value="NZ_CP007151.1"/>
</dbReference>
<gene>
    <name evidence="1" type="ORF">AU14_11245</name>
</gene>